<reference evidence="2 3" key="2">
    <citation type="submission" date="2013-03" db="EMBL/GenBank/DDBJ databases">
        <title>Diversity in Clostridium botulinum.</title>
        <authorList>
            <person name="Timme R.E."/>
            <person name="Allard M."/>
            <person name="Luo Y."/>
            <person name="Strain E."/>
            <person name="Gonzalez-Escalona N."/>
            <person name="Brown E."/>
        </authorList>
    </citation>
    <scope>NUCLEOTIDE SEQUENCE [LARGE SCALE GENOMIC DNA]</scope>
    <source>
        <strain evidence="2 3">CFSAN001627</strain>
    </source>
</reference>
<dbReference type="Proteomes" id="UP000011944">
    <property type="component" value="Unassembled WGS sequence"/>
</dbReference>
<evidence type="ECO:0000313" key="2">
    <source>
        <dbReference type="EMBL" id="EKN43394.1"/>
    </source>
</evidence>
<name>M1ZZP6_CLOBO</name>
<dbReference type="AlphaFoldDB" id="M1ZZP6"/>
<dbReference type="Gene3D" id="1.10.150.130">
    <property type="match status" value="1"/>
</dbReference>
<evidence type="ECO:0000256" key="1">
    <source>
        <dbReference type="ARBA" id="ARBA00023125"/>
    </source>
</evidence>
<dbReference type="PATRIC" id="fig|1232189.3.peg.125"/>
<gene>
    <name evidence="2" type="ORF">CFSAN001627_00790</name>
</gene>
<keyword evidence="1" id="KW-0238">DNA-binding</keyword>
<accession>M1ZZP6</accession>
<comment type="caution">
    <text evidence="2">The sequence shown here is derived from an EMBL/GenBank/DDBJ whole genome shotgun (WGS) entry which is preliminary data.</text>
</comment>
<dbReference type="GO" id="GO:0003677">
    <property type="term" value="F:DNA binding"/>
    <property type="evidence" value="ECO:0007669"/>
    <property type="project" value="UniProtKB-KW"/>
</dbReference>
<protein>
    <submittedName>
        <fullName evidence="2">Phage integrase site specific recombinase</fullName>
    </submittedName>
</protein>
<sequence length="76" mass="8936">MRYLEEEKNIIDINKINKEIVQEYIMFTRNRGKYSFVASIDGMIKANIDKRSDIGEQVSDATLNNYLRNIKVFFIG</sequence>
<reference evidence="2 3" key="1">
    <citation type="submission" date="2012-10" db="EMBL/GenBank/DDBJ databases">
        <authorList>
            <person name="Strain E.A."/>
            <person name="Brown E."/>
            <person name="Allard M.W."/>
            <person name="Gonzalez-Escalona N."/>
            <person name="Timme R."/>
        </authorList>
    </citation>
    <scope>NUCLEOTIDE SEQUENCE [LARGE SCALE GENOMIC DNA]</scope>
    <source>
        <strain evidence="2 3">CFSAN001627</strain>
    </source>
</reference>
<proteinExistence type="predicted"/>
<dbReference type="InterPro" id="IPR010998">
    <property type="entry name" value="Integrase_recombinase_N"/>
</dbReference>
<dbReference type="EMBL" id="AMXI01000048">
    <property type="protein sequence ID" value="EKN43394.1"/>
    <property type="molecule type" value="Genomic_DNA"/>
</dbReference>
<evidence type="ECO:0000313" key="3">
    <source>
        <dbReference type="Proteomes" id="UP000011944"/>
    </source>
</evidence>
<organism evidence="2 3">
    <name type="scientific">Clostridium botulinum CFSAN001627</name>
    <dbReference type="NCBI Taxonomy" id="1232189"/>
    <lineage>
        <taxon>Bacteria</taxon>
        <taxon>Bacillati</taxon>
        <taxon>Bacillota</taxon>
        <taxon>Clostridia</taxon>
        <taxon>Eubacteriales</taxon>
        <taxon>Clostridiaceae</taxon>
        <taxon>Clostridium</taxon>
    </lineage>
</organism>